<dbReference type="EMBL" id="JPIT01000029">
    <property type="protein sequence ID" value="KIO44252.1"/>
    <property type="molecule type" value="Genomic_DNA"/>
</dbReference>
<evidence type="ECO:0000313" key="2">
    <source>
        <dbReference type="EMBL" id="KIO43329.1"/>
    </source>
</evidence>
<evidence type="ECO:0000313" key="5">
    <source>
        <dbReference type="Proteomes" id="UP000031980"/>
    </source>
</evidence>
<reference evidence="2 5" key="1">
    <citation type="submission" date="2014-07" db="EMBL/GenBank/DDBJ databases">
        <title>Porphyromonadaceae bacterium OUH 308042 = ATCC BAA-2681 = DSM 28342 draft genome.</title>
        <authorList>
            <person name="Sydenham T.V."/>
            <person name="Hasman H."/>
            <person name="Justensen U.S."/>
        </authorList>
    </citation>
    <scope>NUCLEOTIDE SEQUENCE [LARGE SCALE GENOMIC DNA]</scope>
    <source>
        <strain evidence="2 5">OUH 308042</strain>
    </source>
</reference>
<protein>
    <recommendedName>
        <fullName evidence="1">Immunity MXAN-0049 protein domain-containing protein</fullName>
    </recommendedName>
</protein>
<name>A0A0C3RED7_9PORP</name>
<sequence length="199" mass="23410">MNKYYSLNWKNEIELASAFYAVEDQVACDLIPQLDGKNLLPLNFELRRVKEGKHGLVVDNNLTTLKEIWLDYQPNSFAWPLMSERFKSVIENNLTGKEQVDWITCEVKHGSEERRYFILRFNKKLDVLDMQKTMFFQNTDQIIKPVFSASKIMEYSIFSKPLSHYLWKITPDLYVSETLRQAIWKAKLSGVIFEKATVI</sequence>
<feature type="domain" description="Immunity MXAN-0049 protein" evidence="1">
    <location>
        <begin position="67"/>
        <end position="196"/>
    </location>
</feature>
<dbReference type="OrthoDB" id="1096390at2"/>
<keyword evidence="5" id="KW-1185">Reference proteome</keyword>
<proteinExistence type="predicted"/>
<accession>A0A0C3RED7</accession>
<dbReference type="Proteomes" id="UP000031980">
    <property type="component" value="Unassembled WGS sequence"/>
</dbReference>
<evidence type="ECO:0000259" key="1">
    <source>
        <dbReference type="Pfam" id="PF07791"/>
    </source>
</evidence>
<dbReference type="RefSeq" id="WP_041503536.1">
    <property type="nucleotide sequence ID" value="NZ_JPIT01000029.1"/>
</dbReference>
<reference evidence="3 4" key="2">
    <citation type="submission" date="2014-07" db="EMBL/GenBank/DDBJ databases">
        <title>Porphyromonadaceae bacterium OUH 334697 = ATCC BAA-2682 = DSM 28341 draft genome.</title>
        <authorList>
            <person name="Sydenham T.V."/>
            <person name="Hasman H."/>
            <person name="Justesen U.S."/>
        </authorList>
    </citation>
    <scope>NUCLEOTIDE SEQUENCE [LARGE SCALE GENOMIC DNA]</scope>
    <source>
        <strain evidence="3 4">OUH 334697</strain>
    </source>
</reference>
<evidence type="ECO:0000313" key="4">
    <source>
        <dbReference type="Proteomes" id="UP000031937"/>
    </source>
</evidence>
<comment type="caution">
    <text evidence="2">The sequence shown here is derived from an EMBL/GenBank/DDBJ whole genome shotgun (WGS) entry which is preliminary data.</text>
</comment>
<evidence type="ECO:0000313" key="3">
    <source>
        <dbReference type="EMBL" id="KIO44252.1"/>
    </source>
</evidence>
<dbReference type="Pfam" id="PF07791">
    <property type="entry name" value="Imm11"/>
    <property type="match status" value="1"/>
</dbReference>
<dbReference type="EMBL" id="JPIU01000048">
    <property type="protein sequence ID" value="KIO43329.1"/>
    <property type="molecule type" value="Genomic_DNA"/>
</dbReference>
<dbReference type="Proteomes" id="UP000031937">
    <property type="component" value="Unassembled WGS sequence"/>
</dbReference>
<dbReference type="InterPro" id="IPR012433">
    <property type="entry name" value="Imm11"/>
</dbReference>
<organism evidence="2 5">
    <name type="scientific">Sanguibacteroides justesenii</name>
    <dbReference type="NCBI Taxonomy" id="1547597"/>
    <lineage>
        <taxon>Bacteria</taxon>
        <taxon>Pseudomonadati</taxon>
        <taxon>Bacteroidota</taxon>
        <taxon>Bacteroidia</taxon>
        <taxon>Bacteroidales</taxon>
        <taxon>Porphyromonadaceae</taxon>
        <taxon>Sanguibacteroides</taxon>
    </lineage>
</organism>
<gene>
    <name evidence="2" type="ORF">BA92_12760</name>
    <name evidence="3" type="ORF">IE90_09045</name>
</gene>
<dbReference type="AlphaFoldDB" id="A0A0C3RED7"/>